<dbReference type="Pfam" id="PF02086">
    <property type="entry name" value="MethyltransfD12"/>
    <property type="match status" value="1"/>
</dbReference>
<dbReference type="SUPFAM" id="SSF53335">
    <property type="entry name" value="S-adenosyl-L-methionine-dependent methyltransferases"/>
    <property type="match status" value="1"/>
</dbReference>
<dbReference type="PANTHER" id="PTHR30481">
    <property type="entry name" value="DNA ADENINE METHYLASE"/>
    <property type="match status" value="1"/>
</dbReference>
<dbReference type="GO" id="GO:1904047">
    <property type="term" value="F:S-adenosyl-L-methionine binding"/>
    <property type="evidence" value="ECO:0007669"/>
    <property type="project" value="TreeGrafter"/>
</dbReference>
<organism evidence="7 8">
    <name type="scientific">Sphingobium scionense</name>
    <dbReference type="NCBI Taxonomy" id="1404341"/>
    <lineage>
        <taxon>Bacteria</taxon>
        <taxon>Pseudomonadati</taxon>
        <taxon>Pseudomonadota</taxon>
        <taxon>Alphaproteobacteria</taxon>
        <taxon>Sphingomonadales</taxon>
        <taxon>Sphingomonadaceae</taxon>
        <taxon>Sphingobium</taxon>
    </lineage>
</organism>
<gene>
    <name evidence="7" type="ORF">GGQ90_002936</name>
</gene>
<evidence type="ECO:0000313" key="7">
    <source>
        <dbReference type="EMBL" id="MBB4149147.1"/>
    </source>
</evidence>
<dbReference type="GO" id="GO:0043565">
    <property type="term" value="F:sequence-specific DNA binding"/>
    <property type="evidence" value="ECO:0007669"/>
    <property type="project" value="TreeGrafter"/>
</dbReference>
<dbReference type="EC" id="2.1.1.72" evidence="2"/>
<evidence type="ECO:0000256" key="5">
    <source>
        <dbReference type="ARBA" id="ARBA00022691"/>
    </source>
</evidence>
<evidence type="ECO:0000313" key="8">
    <source>
        <dbReference type="Proteomes" id="UP000590524"/>
    </source>
</evidence>
<dbReference type="InterPro" id="IPR012327">
    <property type="entry name" value="MeTrfase_D12"/>
</dbReference>
<evidence type="ECO:0000256" key="4">
    <source>
        <dbReference type="ARBA" id="ARBA00022679"/>
    </source>
</evidence>
<dbReference type="Proteomes" id="UP000590524">
    <property type="component" value="Unassembled WGS sequence"/>
</dbReference>
<keyword evidence="4 7" id="KW-0808">Transferase</keyword>
<keyword evidence="3 7" id="KW-0489">Methyltransferase</keyword>
<keyword evidence="8" id="KW-1185">Reference proteome</keyword>
<reference evidence="7 8" key="1">
    <citation type="submission" date="2020-08" db="EMBL/GenBank/DDBJ databases">
        <title>Genomic Encyclopedia of Type Strains, Phase IV (KMG-IV): sequencing the most valuable type-strain genomes for metagenomic binning, comparative biology and taxonomic classification.</title>
        <authorList>
            <person name="Goeker M."/>
        </authorList>
    </citation>
    <scope>NUCLEOTIDE SEQUENCE [LARGE SCALE GENOMIC DNA]</scope>
    <source>
        <strain evidence="7 8">DSM 19371</strain>
    </source>
</reference>
<dbReference type="GO" id="GO:0006298">
    <property type="term" value="P:mismatch repair"/>
    <property type="evidence" value="ECO:0007669"/>
    <property type="project" value="TreeGrafter"/>
</dbReference>
<dbReference type="Gene3D" id="3.40.50.150">
    <property type="entry name" value="Vaccinia Virus protein VP39"/>
    <property type="match status" value="1"/>
</dbReference>
<dbReference type="PANTHER" id="PTHR30481:SF4">
    <property type="entry name" value="SITE-SPECIFIC DNA-METHYLTRANSFERASE (ADENINE-SPECIFIC)"/>
    <property type="match status" value="1"/>
</dbReference>
<evidence type="ECO:0000256" key="1">
    <source>
        <dbReference type="ARBA" id="ARBA00006594"/>
    </source>
</evidence>
<evidence type="ECO:0000256" key="3">
    <source>
        <dbReference type="ARBA" id="ARBA00022603"/>
    </source>
</evidence>
<dbReference type="InterPro" id="IPR029063">
    <property type="entry name" value="SAM-dependent_MTases_sf"/>
</dbReference>
<comment type="catalytic activity">
    <reaction evidence="6">
        <text>a 2'-deoxyadenosine in DNA + S-adenosyl-L-methionine = an N(6)-methyl-2'-deoxyadenosine in DNA + S-adenosyl-L-homocysteine + H(+)</text>
        <dbReference type="Rhea" id="RHEA:15197"/>
        <dbReference type="Rhea" id="RHEA-COMP:12418"/>
        <dbReference type="Rhea" id="RHEA-COMP:12419"/>
        <dbReference type="ChEBI" id="CHEBI:15378"/>
        <dbReference type="ChEBI" id="CHEBI:57856"/>
        <dbReference type="ChEBI" id="CHEBI:59789"/>
        <dbReference type="ChEBI" id="CHEBI:90615"/>
        <dbReference type="ChEBI" id="CHEBI:90616"/>
        <dbReference type="EC" id="2.1.1.72"/>
    </reaction>
</comment>
<proteinExistence type="inferred from homology"/>
<dbReference type="GO" id="GO:0009307">
    <property type="term" value="P:DNA restriction-modification system"/>
    <property type="evidence" value="ECO:0007669"/>
    <property type="project" value="InterPro"/>
</dbReference>
<dbReference type="AlphaFoldDB" id="A0A7W6LS51"/>
<keyword evidence="5" id="KW-0949">S-adenosyl-L-methionine</keyword>
<name>A0A7W6LS51_9SPHN</name>
<dbReference type="RefSeq" id="WP_188082786.1">
    <property type="nucleotide sequence ID" value="NZ_JACIEU010000011.1"/>
</dbReference>
<evidence type="ECO:0000256" key="2">
    <source>
        <dbReference type="ARBA" id="ARBA00011900"/>
    </source>
</evidence>
<accession>A0A7W6LS51</accession>
<dbReference type="InterPro" id="IPR012263">
    <property type="entry name" value="M_m6A_EcoRV"/>
</dbReference>
<comment type="caution">
    <text evidence="7">The sequence shown here is derived from an EMBL/GenBank/DDBJ whole genome shotgun (WGS) entry which is preliminary data.</text>
</comment>
<dbReference type="EMBL" id="JACIEU010000011">
    <property type="protein sequence ID" value="MBB4149147.1"/>
    <property type="molecule type" value="Genomic_DNA"/>
</dbReference>
<dbReference type="PRINTS" id="PR00505">
    <property type="entry name" value="D12N6MTFRASE"/>
</dbReference>
<dbReference type="InterPro" id="IPR023095">
    <property type="entry name" value="Ade_MeTrfase_dom_2"/>
</dbReference>
<dbReference type="Gene3D" id="1.10.1020.10">
    <property type="entry name" value="Adenine-specific Methyltransferase, Domain 2"/>
    <property type="match status" value="1"/>
</dbReference>
<evidence type="ECO:0000256" key="6">
    <source>
        <dbReference type="ARBA" id="ARBA00047942"/>
    </source>
</evidence>
<dbReference type="PIRSF" id="PIRSF000398">
    <property type="entry name" value="M_m6A_EcoRV"/>
    <property type="match status" value="1"/>
</dbReference>
<sequence>MTLETISPISPAAGYLGGKRNLARRICSIIQSVDHDGYAEPFVGMGGIFFRRAARPRFEAINDISGDVTTLFRVVRRHYQALVDELEWTLASREEFDRLRAIDSACLTDIERAARFLYLQRLAFGGKVVGRTYGVQTSGPARFNLVRLRATLSSIRDRLQPVVIERLPYGDFIRRYDRPGMLFYLDPPYWDCEADYGAGVFAREDFERLAEQLAGICGQFILSINDTPGARAVFSRFNLQAVDVTYTISAGTNSARAGELIIANFPLDRAACPEAGSKPRS</sequence>
<protein>
    <recommendedName>
        <fullName evidence="2">site-specific DNA-methyltransferase (adenine-specific)</fullName>
        <ecNumber evidence="2">2.1.1.72</ecNumber>
    </recommendedName>
</protein>
<dbReference type="GO" id="GO:0032259">
    <property type="term" value="P:methylation"/>
    <property type="evidence" value="ECO:0007669"/>
    <property type="project" value="UniProtKB-KW"/>
</dbReference>
<dbReference type="GO" id="GO:0009007">
    <property type="term" value="F:site-specific DNA-methyltransferase (adenine-specific) activity"/>
    <property type="evidence" value="ECO:0007669"/>
    <property type="project" value="UniProtKB-EC"/>
</dbReference>
<comment type="similarity">
    <text evidence="1">Belongs to the N(4)/N(6)-methyltransferase family.</text>
</comment>